<dbReference type="AlphaFoldDB" id="A0A9D3BKD8"/>
<evidence type="ECO:0000313" key="2">
    <source>
        <dbReference type="EMBL" id="KAF7210700.1"/>
    </source>
</evidence>
<organism evidence="2 3">
    <name type="scientific">Nothobranchius furzeri</name>
    <name type="common">Turquoise killifish</name>
    <dbReference type="NCBI Taxonomy" id="105023"/>
    <lineage>
        <taxon>Eukaryota</taxon>
        <taxon>Metazoa</taxon>
        <taxon>Chordata</taxon>
        <taxon>Craniata</taxon>
        <taxon>Vertebrata</taxon>
        <taxon>Euteleostomi</taxon>
        <taxon>Actinopterygii</taxon>
        <taxon>Neopterygii</taxon>
        <taxon>Teleostei</taxon>
        <taxon>Neoteleostei</taxon>
        <taxon>Acanthomorphata</taxon>
        <taxon>Ovalentaria</taxon>
        <taxon>Atherinomorphae</taxon>
        <taxon>Cyprinodontiformes</taxon>
        <taxon>Nothobranchiidae</taxon>
        <taxon>Nothobranchius</taxon>
    </lineage>
</organism>
<protein>
    <submittedName>
        <fullName evidence="2">Transcript variant X1</fullName>
    </submittedName>
</protein>
<dbReference type="EMBL" id="JAAVVJ010000012">
    <property type="protein sequence ID" value="KAF7210700.1"/>
    <property type="molecule type" value="Genomic_DNA"/>
</dbReference>
<accession>A0A9D3BKD8</accession>
<dbReference type="Proteomes" id="UP000822369">
    <property type="component" value="Chromosome 12"/>
</dbReference>
<evidence type="ECO:0000256" key="1">
    <source>
        <dbReference type="SAM" id="MobiDB-lite"/>
    </source>
</evidence>
<feature type="region of interest" description="Disordered" evidence="1">
    <location>
        <begin position="160"/>
        <end position="187"/>
    </location>
</feature>
<dbReference type="OrthoDB" id="8870461at2759"/>
<comment type="caution">
    <text evidence="2">The sequence shown here is derived from an EMBL/GenBank/DDBJ whole genome shotgun (WGS) entry which is preliminary data.</text>
</comment>
<reference evidence="2" key="1">
    <citation type="submission" date="2020-03" db="EMBL/GenBank/DDBJ databases">
        <title>Intra-Species Differences in Population Size shape Life History and Genome Evolution.</title>
        <authorList>
            <person name="Willemsen D."/>
            <person name="Cui R."/>
            <person name="Valenzano D.R."/>
        </authorList>
    </citation>
    <scope>NUCLEOTIDE SEQUENCE</scope>
    <source>
        <strain evidence="2">GRZ</strain>
        <tissue evidence="2">Whole</tissue>
    </source>
</reference>
<gene>
    <name evidence="2" type="ORF">G4P62_017093</name>
</gene>
<dbReference type="KEGG" id="nfu:107394363"/>
<evidence type="ECO:0000313" key="3">
    <source>
        <dbReference type="Proteomes" id="UP000822369"/>
    </source>
</evidence>
<dbReference type="OMA" id="IECATRE"/>
<sequence length="242" mass="27109">MKKTEKAHKLSVVLKDSQPVQLLDFACMCKAGKALCNHCVALLFQSAHYSQFKVQVVPPMLSCTKGEQQWHKPRVTGIKPGPVEKMVVLSAKPKTRKTTEGVRSKLYKGLHWALPDLSVLRVSEVYQPFSDADRPMICSMGIGEDIPLVDSLLGKVQQGSPLSYQQPPKEKVKTLHNAPPPPPLPLQDYRLKPSECMFVCSRKQQLHMKSLEVTLDMSQGIECATREQSVCEPTGTMYRDHK</sequence>
<proteinExistence type="predicted"/>
<name>A0A9D3BKD8_NOTFU</name>